<comment type="similarity">
    <text evidence="3">Belongs to the DRC4 family.</text>
</comment>
<feature type="region of interest" description="Disordered" evidence="14">
    <location>
        <begin position="1"/>
        <end position="22"/>
    </location>
</feature>
<keyword evidence="9" id="KW-0969">Cilium</keyword>
<dbReference type="GO" id="GO:0005874">
    <property type="term" value="C:microtubule"/>
    <property type="evidence" value="ECO:0007669"/>
    <property type="project" value="UniProtKB-KW"/>
</dbReference>
<evidence type="ECO:0000256" key="14">
    <source>
        <dbReference type="SAM" id="MobiDB-lite"/>
    </source>
</evidence>
<feature type="compositionally biased region" description="Basic and acidic residues" evidence="14">
    <location>
        <begin position="1"/>
        <end position="11"/>
    </location>
</feature>
<evidence type="ECO:0000256" key="10">
    <source>
        <dbReference type="ARBA" id="ARBA00023212"/>
    </source>
</evidence>
<evidence type="ECO:0000256" key="1">
    <source>
        <dbReference type="ARBA" id="ARBA00004230"/>
    </source>
</evidence>
<evidence type="ECO:0000256" key="8">
    <source>
        <dbReference type="ARBA" id="ARBA00023054"/>
    </source>
</evidence>
<comment type="subcellular location">
    <subcellularLocation>
        <location evidence="1">Cell projection</location>
        <location evidence="1">Cilium</location>
        <location evidence="1">Flagellum</location>
    </subcellularLocation>
    <subcellularLocation>
        <location evidence="2">Cytoplasm</location>
        <location evidence="2">Cytoskeleton</location>
    </subcellularLocation>
</comment>
<name>A0A3Q0QYC7_AMPCI</name>
<feature type="coiled-coil region" evidence="13">
    <location>
        <begin position="25"/>
        <end position="94"/>
    </location>
</feature>
<dbReference type="AlphaFoldDB" id="A0A3Q0QYC7"/>
<feature type="domain" description="Growth arrest-specific protein 8" evidence="15">
    <location>
        <begin position="232"/>
        <end position="320"/>
    </location>
</feature>
<protein>
    <recommendedName>
        <fullName evidence="4">Dynein regulatory complex subunit 4</fullName>
    </recommendedName>
    <alternativeName>
        <fullName evidence="12">Growth arrest-specific protein 8</fullName>
    </alternativeName>
</protein>
<keyword evidence="17" id="KW-1185">Reference proteome</keyword>
<proteinExistence type="inferred from homology"/>
<evidence type="ECO:0000256" key="13">
    <source>
        <dbReference type="SAM" id="Coils"/>
    </source>
</evidence>
<evidence type="ECO:0000256" key="2">
    <source>
        <dbReference type="ARBA" id="ARBA00004245"/>
    </source>
</evidence>
<evidence type="ECO:0000256" key="5">
    <source>
        <dbReference type="ARBA" id="ARBA00022490"/>
    </source>
</evidence>
<evidence type="ECO:0000256" key="12">
    <source>
        <dbReference type="ARBA" id="ARBA00031568"/>
    </source>
</evidence>
<dbReference type="InterPro" id="IPR025593">
    <property type="entry name" value="GAS8_dom"/>
</dbReference>
<dbReference type="GO" id="GO:0031267">
    <property type="term" value="F:small GTPase binding"/>
    <property type="evidence" value="ECO:0007669"/>
    <property type="project" value="InterPro"/>
</dbReference>
<dbReference type="GO" id="GO:0031514">
    <property type="term" value="C:motile cilium"/>
    <property type="evidence" value="ECO:0007669"/>
    <property type="project" value="UniProtKB-SubCell"/>
</dbReference>
<dbReference type="GeneTree" id="ENSGT00390000009477"/>
<organism evidence="16 17">
    <name type="scientific">Amphilophus citrinellus</name>
    <name type="common">Midas cichlid</name>
    <name type="synonym">Cichlasoma citrinellum</name>
    <dbReference type="NCBI Taxonomy" id="61819"/>
    <lineage>
        <taxon>Eukaryota</taxon>
        <taxon>Metazoa</taxon>
        <taxon>Chordata</taxon>
        <taxon>Craniata</taxon>
        <taxon>Vertebrata</taxon>
        <taxon>Euteleostomi</taxon>
        <taxon>Actinopterygii</taxon>
        <taxon>Neopterygii</taxon>
        <taxon>Teleostei</taxon>
        <taxon>Neoteleostei</taxon>
        <taxon>Acanthomorphata</taxon>
        <taxon>Ovalentaria</taxon>
        <taxon>Cichlomorphae</taxon>
        <taxon>Cichliformes</taxon>
        <taxon>Cichlidae</taxon>
        <taxon>New World cichlids</taxon>
        <taxon>Cichlasomatinae</taxon>
        <taxon>Heroini</taxon>
        <taxon>Amphilophus</taxon>
    </lineage>
</organism>
<keyword evidence="5" id="KW-0963">Cytoplasm</keyword>
<dbReference type="PANTHER" id="PTHR31543">
    <property type="entry name" value="DYNEIN REGULATORY COMPLEX SUBUNIT 4"/>
    <property type="match status" value="1"/>
</dbReference>
<keyword evidence="8 13" id="KW-0175">Coiled coil</keyword>
<reference evidence="16" key="2">
    <citation type="submission" date="2025-09" db="UniProtKB">
        <authorList>
            <consortium name="Ensembl"/>
        </authorList>
    </citation>
    <scope>IDENTIFICATION</scope>
</reference>
<evidence type="ECO:0000256" key="7">
    <source>
        <dbReference type="ARBA" id="ARBA00022846"/>
    </source>
</evidence>
<keyword evidence="11" id="KW-0966">Cell projection</keyword>
<evidence type="ECO:0000256" key="4">
    <source>
        <dbReference type="ARBA" id="ARBA00021301"/>
    </source>
</evidence>
<evidence type="ECO:0000256" key="9">
    <source>
        <dbReference type="ARBA" id="ARBA00023069"/>
    </source>
</evidence>
<evidence type="ECO:0000256" key="3">
    <source>
        <dbReference type="ARBA" id="ARBA00009859"/>
    </source>
</evidence>
<evidence type="ECO:0000256" key="6">
    <source>
        <dbReference type="ARBA" id="ARBA00022701"/>
    </source>
</evidence>
<evidence type="ECO:0000313" key="17">
    <source>
        <dbReference type="Proteomes" id="UP000261340"/>
    </source>
</evidence>
<feature type="coiled-coil region" evidence="13">
    <location>
        <begin position="121"/>
        <end position="148"/>
    </location>
</feature>
<dbReference type="GO" id="GO:0005794">
    <property type="term" value="C:Golgi apparatus"/>
    <property type="evidence" value="ECO:0007669"/>
    <property type="project" value="TreeGrafter"/>
</dbReference>
<dbReference type="STRING" id="61819.ENSACIP00000004584"/>
<dbReference type="GO" id="GO:0030317">
    <property type="term" value="P:flagellated sperm motility"/>
    <property type="evidence" value="ECO:0007669"/>
    <property type="project" value="TreeGrafter"/>
</dbReference>
<sequence length="369" mass="43126">QPPKKKVEAGKKPAKPRTPTLINGLTKDEMSKEQLEEHIVRLREELNREREERNYFQLERDKINSFWEVTVRKQEEVEAELKKVDKDMEEAEARHQLDVKVYKQKIKHLQHEHLNVITELKSDSLAASEVLEKEQEQLEAELRKTIRVDIQELNIEHAKRELLFCVTAGVETTALCEKRMHVLQQDLDNVTKSQISDRESHWDSHIAALTKDHSKIYSNTEEFVAAMNTDLKRKSLKDLKSEHEILEQKFSKLQLERDELCKAFTESAEEEQHKDMEVEKKLQALTESQERTEAQLSVVLSASNTDRTALSLITKKIEVVFYNLLYHCTFKIHCHRPDITINTPEYCFLPLTAPGKALSTNQIFLHHMQ</sequence>
<evidence type="ECO:0000256" key="11">
    <source>
        <dbReference type="ARBA" id="ARBA00023273"/>
    </source>
</evidence>
<keyword evidence="6" id="KW-0493">Microtubule</keyword>
<dbReference type="Proteomes" id="UP000261340">
    <property type="component" value="Unplaced"/>
</dbReference>
<dbReference type="Ensembl" id="ENSACIT00000004730.1">
    <property type="protein sequence ID" value="ENSACIP00000004584.1"/>
    <property type="gene ID" value="ENSACIG00000003588.1"/>
</dbReference>
<evidence type="ECO:0000259" key="15">
    <source>
        <dbReference type="Pfam" id="PF13851"/>
    </source>
</evidence>
<reference evidence="16" key="1">
    <citation type="submission" date="2025-08" db="UniProtKB">
        <authorList>
            <consortium name="Ensembl"/>
        </authorList>
    </citation>
    <scope>IDENTIFICATION</scope>
</reference>
<dbReference type="GO" id="GO:0008017">
    <property type="term" value="F:microtubule binding"/>
    <property type="evidence" value="ECO:0007669"/>
    <property type="project" value="InterPro"/>
</dbReference>
<evidence type="ECO:0000313" key="16">
    <source>
        <dbReference type="Ensembl" id="ENSACIP00000004584.1"/>
    </source>
</evidence>
<accession>A0A3Q0QYC7</accession>
<dbReference type="InterPro" id="IPR039308">
    <property type="entry name" value="GAS8"/>
</dbReference>
<dbReference type="PANTHER" id="PTHR31543:SF0">
    <property type="entry name" value="DYNEIN REGULATORY COMPLEX SUBUNIT 4"/>
    <property type="match status" value="1"/>
</dbReference>
<keyword evidence="10" id="KW-0206">Cytoskeleton</keyword>
<feature type="coiled-coil region" evidence="13">
    <location>
        <begin position="236"/>
        <end position="263"/>
    </location>
</feature>
<keyword evidence="7" id="KW-0282">Flagellum</keyword>
<dbReference type="Pfam" id="PF13851">
    <property type="entry name" value="GAS"/>
    <property type="match status" value="1"/>
</dbReference>